<organism evidence="5 6">
    <name type="scientific">Ulvibacterium marinum</name>
    <dbReference type="NCBI Taxonomy" id="2419782"/>
    <lineage>
        <taxon>Bacteria</taxon>
        <taxon>Pseudomonadati</taxon>
        <taxon>Bacteroidota</taxon>
        <taxon>Flavobacteriia</taxon>
        <taxon>Flavobacteriales</taxon>
        <taxon>Flavobacteriaceae</taxon>
        <taxon>Ulvibacterium</taxon>
    </lineage>
</organism>
<dbReference type="InterPro" id="IPR032506">
    <property type="entry name" value="SGSH_C"/>
</dbReference>
<evidence type="ECO:0000313" key="6">
    <source>
        <dbReference type="Proteomes" id="UP000276603"/>
    </source>
</evidence>
<protein>
    <submittedName>
        <fullName evidence="5">DUF4976 domain-containing protein</fullName>
    </submittedName>
</protein>
<dbReference type="Gene3D" id="3.40.720.10">
    <property type="entry name" value="Alkaline Phosphatase, subunit A"/>
    <property type="match status" value="1"/>
</dbReference>
<dbReference type="Pfam" id="PF16347">
    <property type="entry name" value="SGSH_C"/>
    <property type="match status" value="1"/>
</dbReference>
<dbReference type="InterPro" id="IPR000917">
    <property type="entry name" value="Sulfatase_N"/>
</dbReference>
<dbReference type="SUPFAM" id="SSF48371">
    <property type="entry name" value="ARM repeat"/>
    <property type="match status" value="1"/>
</dbReference>
<dbReference type="EMBL" id="RBCJ01000001">
    <property type="protein sequence ID" value="RKN82694.1"/>
    <property type="molecule type" value="Genomic_DNA"/>
</dbReference>
<name>A0A3B0CDP9_9FLAO</name>
<accession>A0A3B0CDP9</accession>
<dbReference type="OrthoDB" id="9789742at2"/>
<keyword evidence="2" id="KW-0378">Hydrolase</keyword>
<dbReference type="InterPro" id="IPR052701">
    <property type="entry name" value="GAG_Ulvan_Degrading_Sulfatases"/>
</dbReference>
<dbReference type="RefSeq" id="WP_120709885.1">
    <property type="nucleotide sequence ID" value="NZ_RBCJ01000001.1"/>
</dbReference>
<dbReference type="PROSITE" id="PS00523">
    <property type="entry name" value="SULFATASE_1"/>
    <property type="match status" value="1"/>
</dbReference>
<dbReference type="InterPro" id="IPR024607">
    <property type="entry name" value="Sulfatase_CS"/>
</dbReference>
<dbReference type="PANTHER" id="PTHR43751">
    <property type="entry name" value="SULFATASE"/>
    <property type="match status" value="1"/>
</dbReference>
<proteinExistence type="inferred from homology"/>
<dbReference type="GO" id="GO:0016787">
    <property type="term" value="F:hydrolase activity"/>
    <property type="evidence" value="ECO:0007669"/>
    <property type="project" value="UniProtKB-KW"/>
</dbReference>
<evidence type="ECO:0000256" key="2">
    <source>
        <dbReference type="ARBA" id="ARBA00022801"/>
    </source>
</evidence>
<dbReference type="Proteomes" id="UP000276603">
    <property type="component" value="Unassembled WGS sequence"/>
</dbReference>
<evidence type="ECO:0000313" key="5">
    <source>
        <dbReference type="EMBL" id="RKN82694.1"/>
    </source>
</evidence>
<comment type="caution">
    <text evidence="5">The sequence shown here is derived from an EMBL/GenBank/DDBJ whole genome shotgun (WGS) entry which is preliminary data.</text>
</comment>
<dbReference type="InterPro" id="IPR017850">
    <property type="entry name" value="Alkaline_phosphatase_core_sf"/>
</dbReference>
<sequence>MRVLLLSLIVVGLFPSCKQGEKEPINPPNILWISTEDISPAWGCYGDSMATTPNIDALASQGYVFTQAFSNAPICAPARATLITGMYATSTGTQNLRSTIPMPQNLKILSQLVSEKGYFTSNNSKTDYNFSPDDKWDDLGNQAHWRNREDKLPFFSVFNFGITHEGHANKYNPDDTKSLKKKHDPKDMIVPPYFPDTQEFRKIIAHQYDLISVFDQEVGKLIEQLKEDDLYENTIIFVFSDHGFGLPRYKRWLYDTGLRVPFVLHAPEKYKHLVSNLNAGNIDKMVGFVDFAPTVLGLVGAEIPPIMEGKSFLGTNAQNKKYIFGYRDRADDVFDVSRSIFDGRYLYIRNYLPHRPYIQNAQIFNTGKRSYDELFRVKNLGELSEESLKMFKPKAVEELYDLQKDPNELHNLIEDPQYEEVKNKLHEKVKDHIVETRDTGFMAEGQMMILGENSSVYEMARDPSQYRPEHVLEIAELVGQIQDLNQLEKYIQSQDPSVRFWALNALDAFEGDISSQKENVLDALDDSSQPNRGLAAEILINKLNRPKEALGVLEGLLQHPENEVVLLHIAVNVRNLGGKAAPLIPLIKEKVFPKIAGDVWGRYKNWSYPMFIGMALDQTLINCGESIE</sequence>
<dbReference type="SUPFAM" id="SSF53649">
    <property type="entry name" value="Alkaline phosphatase-like"/>
    <property type="match status" value="1"/>
</dbReference>
<dbReference type="InterPro" id="IPR016024">
    <property type="entry name" value="ARM-type_fold"/>
</dbReference>
<feature type="domain" description="Sulfatase N-terminal" evidence="3">
    <location>
        <begin position="28"/>
        <end position="300"/>
    </location>
</feature>
<evidence type="ECO:0000259" key="4">
    <source>
        <dbReference type="Pfam" id="PF16347"/>
    </source>
</evidence>
<dbReference type="AlphaFoldDB" id="A0A3B0CDP9"/>
<dbReference type="InterPro" id="IPR011989">
    <property type="entry name" value="ARM-like"/>
</dbReference>
<dbReference type="Pfam" id="PF00884">
    <property type="entry name" value="Sulfatase"/>
    <property type="match status" value="1"/>
</dbReference>
<keyword evidence="6" id="KW-1185">Reference proteome</keyword>
<reference evidence="5 6" key="1">
    <citation type="submission" date="2018-10" db="EMBL/GenBank/DDBJ databases">
        <title>Ulvibacterium marinum gen. nov., sp. nov., a novel marine bacterium of the family Flavobacteriaceae, isolated from a culture of the green alga Ulva prolifera.</title>
        <authorList>
            <person name="Zhang Z."/>
        </authorList>
    </citation>
    <scope>NUCLEOTIDE SEQUENCE [LARGE SCALE GENOMIC DNA]</scope>
    <source>
        <strain evidence="5 6">CCMM003</strain>
    </source>
</reference>
<dbReference type="CDD" id="cd16027">
    <property type="entry name" value="SGSH"/>
    <property type="match status" value="1"/>
</dbReference>
<evidence type="ECO:0000256" key="1">
    <source>
        <dbReference type="ARBA" id="ARBA00008779"/>
    </source>
</evidence>
<evidence type="ECO:0000259" key="3">
    <source>
        <dbReference type="Pfam" id="PF00884"/>
    </source>
</evidence>
<gene>
    <name evidence="5" type="ORF">D7Z94_02300</name>
</gene>
<dbReference type="PANTHER" id="PTHR43751:SF1">
    <property type="entry name" value="SULFATASE ATSG-RELATED"/>
    <property type="match status" value="1"/>
</dbReference>
<dbReference type="Gene3D" id="1.25.10.10">
    <property type="entry name" value="Leucine-rich Repeat Variant"/>
    <property type="match status" value="1"/>
</dbReference>
<comment type="similarity">
    <text evidence="1">Belongs to the sulfatase family.</text>
</comment>
<feature type="domain" description="N-sulphoglucosamine sulphohydrolase C-terminal" evidence="4">
    <location>
        <begin position="391"/>
        <end position="432"/>
    </location>
</feature>